<accession>A0A921FA89</accession>
<dbReference type="AlphaFoldDB" id="A0A921FA89"/>
<evidence type="ECO:0000313" key="1">
    <source>
        <dbReference type="EMBL" id="HJE97894.1"/>
    </source>
</evidence>
<organism evidence="1 2">
    <name type="scientific">Ligilactobacillus acidipiscis</name>
    <dbReference type="NCBI Taxonomy" id="89059"/>
    <lineage>
        <taxon>Bacteria</taxon>
        <taxon>Bacillati</taxon>
        <taxon>Bacillota</taxon>
        <taxon>Bacilli</taxon>
        <taxon>Lactobacillales</taxon>
        <taxon>Lactobacillaceae</taxon>
        <taxon>Ligilactobacillus</taxon>
    </lineage>
</organism>
<comment type="caution">
    <text evidence="1">The sequence shown here is derived from an EMBL/GenBank/DDBJ whole genome shotgun (WGS) entry which is preliminary data.</text>
</comment>
<dbReference type="EMBL" id="DYXG01000095">
    <property type="protein sequence ID" value="HJE97894.1"/>
    <property type="molecule type" value="Genomic_DNA"/>
</dbReference>
<evidence type="ECO:0000313" key="2">
    <source>
        <dbReference type="Proteomes" id="UP000707535"/>
    </source>
</evidence>
<sequence>MNKKELEQYINDNSRTIEIFSEKALEYQTGKNNDRPKKKRWDEVKIGHAVDGMINTFVENVHDKIKTQVKKNGFDPQRPWIDFITKNNVLDELEESVIEMEFE</sequence>
<gene>
    <name evidence="1" type="ORF">K8V00_09755</name>
</gene>
<reference evidence="1" key="2">
    <citation type="submission" date="2021-09" db="EMBL/GenBank/DDBJ databases">
        <authorList>
            <person name="Gilroy R."/>
        </authorList>
    </citation>
    <scope>NUCLEOTIDE SEQUENCE</scope>
    <source>
        <strain evidence="1">CHK174-6876</strain>
    </source>
</reference>
<reference evidence="1" key="1">
    <citation type="journal article" date="2021" name="PeerJ">
        <title>Extensive microbial diversity within the chicken gut microbiome revealed by metagenomics and culture.</title>
        <authorList>
            <person name="Gilroy R."/>
            <person name="Ravi A."/>
            <person name="Getino M."/>
            <person name="Pursley I."/>
            <person name="Horton D.L."/>
            <person name="Alikhan N.F."/>
            <person name="Baker D."/>
            <person name="Gharbi K."/>
            <person name="Hall N."/>
            <person name="Watson M."/>
            <person name="Adriaenssens E.M."/>
            <person name="Foster-Nyarko E."/>
            <person name="Jarju S."/>
            <person name="Secka A."/>
            <person name="Antonio M."/>
            <person name="Oren A."/>
            <person name="Chaudhuri R.R."/>
            <person name="La Ragione R."/>
            <person name="Hildebrand F."/>
            <person name="Pallen M.J."/>
        </authorList>
    </citation>
    <scope>NUCLEOTIDE SEQUENCE</scope>
    <source>
        <strain evidence="1">CHK174-6876</strain>
    </source>
</reference>
<name>A0A921FA89_9LACO</name>
<proteinExistence type="predicted"/>
<dbReference type="Proteomes" id="UP000707535">
    <property type="component" value="Unassembled WGS sequence"/>
</dbReference>
<protein>
    <submittedName>
        <fullName evidence="1">Uncharacterized protein</fullName>
    </submittedName>
</protein>